<evidence type="ECO:0000313" key="12">
    <source>
        <dbReference type="Proteomes" id="UP000033907"/>
    </source>
</evidence>
<keyword evidence="5" id="KW-0819">tRNA processing</keyword>
<dbReference type="Gene3D" id="3.40.50.300">
    <property type="entry name" value="P-loop containing nucleotide triphosphate hydrolases"/>
    <property type="match status" value="1"/>
</dbReference>
<evidence type="ECO:0000256" key="1">
    <source>
        <dbReference type="ARBA" id="ARBA00004496"/>
    </source>
</evidence>
<dbReference type="InterPro" id="IPR027417">
    <property type="entry name" value="P-loop_NTPase"/>
</dbReference>
<evidence type="ECO:0000256" key="10">
    <source>
        <dbReference type="ARBA" id="ARBA00032441"/>
    </source>
</evidence>
<dbReference type="EMBL" id="LCGH01000012">
    <property type="protein sequence ID" value="KKT10550.1"/>
    <property type="molecule type" value="Genomic_DNA"/>
</dbReference>
<dbReference type="SUPFAM" id="SSF52540">
    <property type="entry name" value="P-loop containing nucleoside triphosphate hydrolases"/>
    <property type="match status" value="1"/>
</dbReference>
<protein>
    <recommendedName>
        <fullName evidence="3">tRNA threonylcarbamoyladenosine biosynthesis protein TsaE</fullName>
    </recommendedName>
    <alternativeName>
        <fullName evidence="10">t(6)A37 threonylcarbamoyladenosine biosynthesis protein TsaE</fullName>
    </alternativeName>
</protein>
<evidence type="ECO:0000256" key="3">
    <source>
        <dbReference type="ARBA" id="ARBA00019010"/>
    </source>
</evidence>
<accession>A0A0G1EKN7</accession>
<dbReference type="Proteomes" id="UP000033907">
    <property type="component" value="Unassembled WGS sequence"/>
</dbReference>
<dbReference type="GO" id="GO:0002949">
    <property type="term" value="P:tRNA threonylcarbamoyladenosine modification"/>
    <property type="evidence" value="ECO:0007669"/>
    <property type="project" value="InterPro"/>
</dbReference>
<name>A0A0G1EKN7_9BACT</name>
<comment type="caution">
    <text evidence="11">The sequence shown here is derived from an EMBL/GenBank/DDBJ whole genome shotgun (WGS) entry which is preliminary data.</text>
</comment>
<organism evidence="11 12">
    <name type="scientific">Candidatus Nomurabacteria bacterium GW2011_GWF2_43_24</name>
    <dbReference type="NCBI Taxonomy" id="1618778"/>
    <lineage>
        <taxon>Bacteria</taxon>
        <taxon>Candidatus Nomuraibacteriota</taxon>
    </lineage>
</organism>
<dbReference type="PATRIC" id="fig|1618778.3.peg.666"/>
<dbReference type="GO" id="GO:0005524">
    <property type="term" value="F:ATP binding"/>
    <property type="evidence" value="ECO:0007669"/>
    <property type="project" value="UniProtKB-KW"/>
</dbReference>
<evidence type="ECO:0000256" key="2">
    <source>
        <dbReference type="ARBA" id="ARBA00007599"/>
    </source>
</evidence>
<dbReference type="AlphaFoldDB" id="A0A0G1EKN7"/>
<dbReference type="Pfam" id="PF02367">
    <property type="entry name" value="TsaE"/>
    <property type="match status" value="1"/>
</dbReference>
<dbReference type="GO" id="GO:0046872">
    <property type="term" value="F:metal ion binding"/>
    <property type="evidence" value="ECO:0007669"/>
    <property type="project" value="UniProtKB-KW"/>
</dbReference>
<evidence type="ECO:0000256" key="9">
    <source>
        <dbReference type="ARBA" id="ARBA00022842"/>
    </source>
</evidence>
<dbReference type="NCBIfam" id="TIGR00150">
    <property type="entry name" value="T6A_YjeE"/>
    <property type="match status" value="1"/>
</dbReference>
<keyword evidence="8" id="KW-0067">ATP-binding</keyword>
<comment type="subcellular location">
    <subcellularLocation>
        <location evidence="1">Cytoplasm</location>
    </subcellularLocation>
</comment>
<evidence type="ECO:0000256" key="4">
    <source>
        <dbReference type="ARBA" id="ARBA00022490"/>
    </source>
</evidence>
<keyword evidence="9" id="KW-0460">Magnesium</keyword>
<comment type="similarity">
    <text evidence="2">Belongs to the TsaE family.</text>
</comment>
<evidence type="ECO:0000313" key="11">
    <source>
        <dbReference type="EMBL" id="KKT10550.1"/>
    </source>
</evidence>
<proteinExistence type="inferred from homology"/>
<evidence type="ECO:0000256" key="6">
    <source>
        <dbReference type="ARBA" id="ARBA00022723"/>
    </source>
</evidence>
<keyword evidence="7" id="KW-0547">Nucleotide-binding</keyword>
<gene>
    <name evidence="11" type="ORF">UV91_C0012G0014</name>
</gene>
<evidence type="ECO:0000256" key="5">
    <source>
        <dbReference type="ARBA" id="ARBA00022694"/>
    </source>
</evidence>
<evidence type="ECO:0000256" key="8">
    <source>
        <dbReference type="ARBA" id="ARBA00022840"/>
    </source>
</evidence>
<dbReference type="PANTHER" id="PTHR33540">
    <property type="entry name" value="TRNA THREONYLCARBAMOYLADENOSINE BIOSYNTHESIS PROTEIN TSAE"/>
    <property type="match status" value="1"/>
</dbReference>
<dbReference type="GO" id="GO:0005737">
    <property type="term" value="C:cytoplasm"/>
    <property type="evidence" value="ECO:0007669"/>
    <property type="project" value="UniProtKB-SubCell"/>
</dbReference>
<dbReference type="InterPro" id="IPR003442">
    <property type="entry name" value="T6A_TsaE"/>
</dbReference>
<reference evidence="11 12" key="1">
    <citation type="journal article" date="2015" name="Nature">
        <title>rRNA introns, odd ribosomes, and small enigmatic genomes across a large radiation of phyla.</title>
        <authorList>
            <person name="Brown C.T."/>
            <person name="Hug L.A."/>
            <person name="Thomas B.C."/>
            <person name="Sharon I."/>
            <person name="Castelle C.J."/>
            <person name="Singh A."/>
            <person name="Wilkins M.J."/>
            <person name="Williams K.H."/>
            <person name="Banfield J.F."/>
        </authorList>
    </citation>
    <scope>NUCLEOTIDE SEQUENCE [LARGE SCALE GENOMIC DNA]</scope>
</reference>
<keyword evidence="4" id="KW-0963">Cytoplasm</keyword>
<evidence type="ECO:0000256" key="7">
    <source>
        <dbReference type="ARBA" id="ARBA00022741"/>
    </source>
</evidence>
<keyword evidence="6" id="KW-0479">Metal-binding</keyword>
<sequence>MLSKNIKETAGIARIFLNKILKGKIKTRATVVGLSGNLGAGKTAFTKAVAKSLGIRQKVNSPTFVIIKKYSLKSKLHKFFFHIDVYRLKNEKELLHLGWNEIIGNKEHLVFIEWPERVRRAMPPHARMISIIVGKKGFRNIRLK</sequence>
<dbReference type="PANTHER" id="PTHR33540:SF2">
    <property type="entry name" value="TRNA THREONYLCARBAMOYLADENOSINE BIOSYNTHESIS PROTEIN TSAE"/>
    <property type="match status" value="1"/>
</dbReference>